<organism evidence="1 2">
    <name type="scientific">Paenibacillus spongiae</name>
    <dbReference type="NCBI Taxonomy" id="2909671"/>
    <lineage>
        <taxon>Bacteria</taxon>
        <taxon>Bacillati</taxon>
        <taxon>Bacillota</taxon>
        <taxon>Bacilli</taxon>
        <taxon>Bacillales</taxon>
        <taxon>Paenibacillaceae</taxon>
        <taxon>Paenibacillus</taxon>
    </lineage>
</organism>
<dbReference type="EMBL" id="CP091430">
    <property type="protein sequence ID" value="UVI29619.1"/>
    <property type="molecule type" value="Genomic_DNA"/>
</dbReference>
<dbReference type="RefSeq" id="WP_258385708.1">
    <property type="nucleotide sequence ID" value="NZ_CP091430.1"/>
</dbReference>
<accession>A0ABY5S6T5</accession>
<keyword evidence="2" id="KW-1185">Reference proteome</keyword>
<reference evidence="1" key="1">
    <citation type="submission" date="2022-01" db="EMBL/GenBank/DDBJ databases">
        <title>Paenibacillus spongiae sp. nov., isolated from marine sponge.</title>
        <authorList>
            <person name="Li Z."/>
            <person name="Zhang M."/>
        </authorList>
    </citation>
    <scope>NUCLEOTIDE SEQUENCE</scope>
    <source>
        <strain evidence="1">PHS-Z3</strain>
    </source>
</reference>
<proteinExistence type="predicted"/>
<name>A0ABY5S6T5_9BACL</name>
<sequence>MALGITRQELNEWKAAVSRGEIAFLTHYWLDNRFPHIRTVTKVGCSDLNHLAAWCRDNGLNPAYIHHRQDYPHFDLLAPKQLEILRREGLLSHIERFKLLDEYTE</sequence>
<evidence type="ECO:0000313" key="2">
    <source>
        <dbReference type="Proteomes" id="UP001057877"/>
    </source>
</evidence>
<dbReference type="Proteomes" id="UP001057877">
    <property type="component" value="Chromosome"/>
</dbReference>
<gene>
    <name evidence="1" type="ORF">L1F29_30095</name>
</gene>
<protein>
    <submittedName>
        <fullName evidence="1">Uncharacterized protein</fullName>
    </submittedName>
</protein>
<evidence type="ECO:0000313" key="1">
    <source>
        <dbReference type="EMBL" id="UVI29619.1"/>
    </source>
</evidence>